<name>A0A9W4MS78_PENNA</name>
<keyword evidence="3 5" id="KW-0687">Ribonucleoprotein</keyword>
<dbReference type="PROSITE" id="PS50089">
    <property type="entry name" value="ZF_RING_2"/>
    <property type="match status" value="1"/>
</dbReference>
<dbReference type="Gene3D" id="3.30.40.10">
    <property type="entry name" value="Zinc/RING finger domain, C3HC4 (zinc finger)"/>
    <property type="match status" value="1"/>
</dbReference>
<evidence type="ECO:0000259" key="8">
    <source>
        <dbReference type="PROSITE" id="PS50089"/>
    </source>
</evidence>
<feature type="compositionally biased region" description="Polar residues" evidence="6">
    <location>
        <begin position="706"/>
        <end position="716"/>
    </location>
</feature>
<evidence type="ECO:0000256" key="7">
    <source>
        <dbReference type="SAM" id="Phobius"/>
    </source>
</evidence>
<dbReference type="CDD" id="cd16454">
    <property type="entry name" value="RING-H2_PA-TM-RING"/>
    <property type="match status" value="1"/>
</dbReference>
<dbReference type="SMART" id="SM01384">
    <property type="entry name" value="Ribosomal_L15e"/>
    <property type="match status" value="1"/>
</dbReference>
<gene>
    <name evidence="9" type="ORF">PNAL_LOCUS2999</name>
</gene>
<dbReference type="PANTHER" id="PTHR11847:SF4">
    <property type="entry name" value="LARGE RIBOSOMAL SUBUNIT PROTEIN EL15"/>
    <property type="match status" value="1"/>
</dbReference>
<organism evidence="9 10">
    <name type="scientific">Penicillium nalgiovense</name>
    <dbReference type="NCBI Taxonomy" id="60175"/>
    <lineage>
        <taxon>Eukaryota</taxon>
        <taxon>Fungi</taxon>
        <taxon>Dikarya</taxon>
        <taxon>Ascomycota</taxon>
        <taxon>Pezizomycotina</taxon>
        <taxon>Eurotiomycetes</taxon>
        <taxon>Eurotiomycetidae</taxon>
        <taxon>Eurotiales</taxon>
        <taxon>Aspergillaceae</taxon>
        <taxon>Penicillium</taxon>
    </lineage>
</organism>
<evidence type="ECO:0000256" key="3">
    <source>
        <dbReference type="ARBA" id="ARBA00023274"/>
    </source>
</evidence>
<dbReference type="Pfam" id="PF00827">
    <property type="entry name" value="Ribosomal_L15e"/>
    <property type="match status" value="1"/>
</dbReference>
<feature type="transmembrane region" description="Helical" evidence="7">
    <location>
        <begin position="281"/>
        <end position="306"/>
    </location>
</feature>
<feature type="domain" description="RING-type" evidence="8">
    <location>
        <begin position="423"/>
        <end position="462"/>
    </location>
</feature>
<dbReference type="PANTHER" id="PTHR11847">
    <property type="entry name" value="RIBOSOMAL PROTEIN L15"/>
    <property type="match status" value="1"/>
</dbReference>
<evidence type="ECO:0000313" key="10">
    <source>
        <dbReference type="Proteomes" id="UP001153461"/>
    </source>
</evidence>
<dbReference type="Gene3D" id="3.40.1120.10">
    <property type="entry name" value="Ribosomal protein l15e"/>
    <property type="match status" value="1"/>
</dbReference>
<keyword evidence="7" id="KW-0812">Transmembrane</keyword>
<dbReference type="SMART" id="SM00184">
    <property type="entry name" value="RING"/>
    <property type="match status" value="1"/>
</dbReference>
<evidence type="ECO:0000256" key="5">
    <source>
        <dbReference type="RuleBase" id="RU000663"/>
    </source>
</evidence>
<feature type="region of interest" description="Disordered" evidence="6">
    <location>
        <begin position="674"/>
        <end position="716"/>
    </location>
</feature>
<sequence>MTLPKTIVVAIFNLFFISNFFPLCTRLPHGSQAFRLTVYPLLGIHLHYSLNPVSSIMSADTMSSRDDSVDKVATLWAGSGQASNSTSSVAENVAYRFVLDRKVQMISSNGMPENGLVSGLLFVPTLEPHDPCYDITASSVPANVTRYEDVSEFGYSLVGLAPWVTAECSLSFLSAAQKVGTHAMVFFQPSDNETDIPPDSNDSRWATNDGDKWRMDNNYPVYAISGPAGATLINDLSWYSNKTPDSKRDESTEDFALQTETNRLFARIETGEETEGASPSIWSFVLAIAGTVLILSIILMIIYRLVQRKRQAQLQRRVNAGQVDIEALTLNQMTVPQEVVNKMPLYTYLEIDRPAEPTSPPGNTSANSIDHDFGDKTNSLSLNEDSHAQEEAGIQKPEAAMIKTGQNESCRSKYRLSHTQTTCAICLDDFVVGSSTVRELPCGHIFDPECIDPFLTRNCCLCPLWHQFCSSRDWPQWVNSLIASVPHTTSASQRFPPRTFCDNDNRRPRTADKMGALKYVEEIQKKKQSDVIRFLLRVRCWELRQLNAIHRASRPSRPDKARRLGYKAKQGYVIYRARVRRGGRKRPAPKGATYGKPTNHGVNQLKYQRALKSTAEERVGRRAANLRVLNSYWINQDSTYKYYEVILVDPQHKAIRRDARINWICNSVHKHRESRGLTATGKKSRGMNKGHRYNNTKAGRRHTWKRQNTQSYWRYR</sequence>
<dbReference type="InterPro" id="IPR020925">
    <property type="entry name" value="Ribosomal_eL15_CS"/>
</dbReference>
<dbReference type="InterPro" id="IPR000439">
    <property type="entry name" value="Ribosomal_eL15"/>
</dbReference>
<dbReference type="InterPro" id="IPR012678">
    <property type="entry name" value="Ribosomal_uL23/eL15/eS24_sf"/>
</dbReference>
<evidence type="ECO:0000313" key="9">
    <source>
        <dbReference type="EMBL" id="CAG8040544.1"/>
    </source>
</evidence>
<accession>A0A9W4MS78</accession>
<proteinExistence type="inferred from homology"/>
<dbReference type="InterPro" id="IPR001841">
    <property type="entry name" value="Znf_RING"/>
</dbReference>
<comment type="caution">
    <text evidence="9">The sequence shown here is derived from an EMBL/GenBank/DDBJ whole genome shotgun (WGS) entry which is preliminary data.</text>
</comment>
<dbReference type="EMBL" id="CAJVNV010000099">
    <property type="protein sequence ID" value="CAG8040544.1"/>
    <property type="molecule type" value="Genomic_DNA"/>
</dbReference>
<dbReference type="GO" id="GO:0003723">
    <property type="term" value="F:RNA binding"/>
    <property type="evidence" value="ECO:0007669"/>
    <property type="project" value="TreeGrafter"/>
</dbReference>
<dbReference type="NCBIfam" id="NF003269">
    <property type="entry name" value="PRK04243.1"/>
    <property type="match status" value="1"/>
</dbReference>
<dbReference type="GO" id="GO:0003735">
    <property type="term" value="F:structural constituent of ribosome"/>
    <property type="evidence" value="ECO:0007669"/>
    <property type="project" value="InterPro"/>
</dbReference>
<evidence type="ECO:0000256" key="4">
    <source>
        <dbReference type="PROSITE-ProRule" id="PRU00175"/>
    </source>
</evidence>
<dbReference type="FunFam" id="3.40.1120.10:FF:000001">
    <property type="entry name" value="Ribosomal protein L15"/>
    <property type="match status" value="1"/>
</dbReference>
<dbReference type="AlphaFoldDB" id="A0A9W4MS78"/>
<keyword evidence="4" id="KW-0863">Zinc-finger</keyword>
<evidence type="ECO:0000256" key="2">
    <source>
        <dbReference type="ARBA" id="ARBA00022980"/>
    </source>
</evidence>
<keyword evidence="7" id="KW-0472">Membrane</keyword>
<dbReference type="InterPro" id="IPR024794">
    <property type="entry name" value="Rbsml_eL15_core_dom_sf"/>
</dbReference>
<keyword evidence="2 5" id="KW-0689">Ribosomal protein</keyword>
<keyword evidence="7" id="KW-1133">Transmembrane helix</keyword>
<comment type="similarity">
    <text evidence="1 5">Belongs to the eukaryotic ribosomal protein eL15 family.</text>
</comment>
<dbReference type="OrthoDB" id="428260at2759"/>
<dbReference type="GO" id="GO:0002181">
    <property type="term" value="P:cytoplasmic translation"/>
    <property type="evidence" value="ECO:0007669"/>
    <property type="project" value="TreeGrafter"/>
</dbReference>
<feature type="transmembrane region" description="Helical" evidence="7">
    <location>
        <begin position="6"/>
        <end position="25"/>
    </location>
</feature>
<dbReference type="InterPro" id="IPR013083">
    <property type="entry name" value="Znf_RING/FYVE/PHD"/>
</dbReference>
<evidence type="ECO:0000256" key="6">
    <source>
        <dbReference type="SAM" id="MobiDB-lite"/>
    </source>
</evidence>
<dbReference type="SUPFAM" id="SSF57850">
    <property type="entry name" value="RING/U-box"/>
    <property type="match status" value="1"/>
</dbReference>
<protein>
    <recommendedName>
        <fullName evidence="5">Ribosomal protein L15</fullName>
    </recommendedName>
</protein>
<reference evidence="9" key="1">
    <citation type="submission" date="2021-07" db="EMBL/GenBank/DDBJ databases">
        <authorList>
            <person name="Branca A.L. A."/>
        </authorList>
    </citation>
    <scope>NUCLEOTIDE SEQUENCE</scope>
</reference>
<dbReference type="GO" id="GO:0008270">
    <property type="term" value="F:zinc ion binding"/>
    <property type="evidence" value="ECO:0007669"/>
    <property type="project" value="UniProtKB-KW"/>
</dbReference>
<dbReference type="Pfam" id="PF13639">
    <property type="entry name" value="zf-RING_2"/>
    <property type="match status" value="1"/>
</dbReference>
<dbReference type="Proteomes" id="UP001153461">
    <property type="component" value="Unassembled WGS sequence"/>
</dbReference>
<dbReference type="PROSITE" id="PS01194">
    <property type="entry name" value="RIBOSOMAL_L15E"/>
    <property type="match status" value="1"/>
</dbReference>
<dbReference type="SUPFAM" id="SSF54189">
    <property type="entry name" value="Ribosomal proteins S24e, L23 and L15e"/>
    <property type="match status" value="1"/>
</dbReference>
<dbReference type="GO" id="GO:0022625">
    <property type="term" value="C:cytosolic large ribosomal subunit"/>
    <property type="evidence" value="ECO:0007669"/>
    <property type="project" value="TreeGrafter"/>
</dbReference>
<evidence type="ECO:0000256" key="1">
    <source>
        <dbReference type="ARBA" id="ARBA00006857"/>
    </source>
</evidence>
<keyword evidence="4" id="KW-0862">Zinc</keyword>
<feature type="compositionally biased region" description="Basic residues" evidence="6">
    <location>
        <begin position="682"/>
        <end position="705"/>
    </location>
</feature>
<keyword evidence="4" id="KW-0479">Metal-binding</keyword>